<evidence type="ECO:0000313" key="3">
    <source>
        <dbReference type="Proteomes" id="UP001515660"/>
    </source>
</evidence>
<dbReference type="InterPro" id="IPR029058">
    <property type="entry name" value="AB_hydrolase_fold"/>
</dbReference>
<accession>A0ABX0G5Z6</accession>
<proteinExistence type="predicted"/>
<dbReference type="SUPFAM" id="SSF53474">
    <property type="entry name" value="alpha/beta-Hydrolases"/>
    <property type="match status" value="1"/>
</dbReference>
<evidence type="ECO:0000256" key="1">
    <source>
        <dbReference type="SAM" id="MobiDB-lite"/>
    </source>
</evidence>
<feature type="region of interest" description="Disordered" evidence="1">
    <location>
        <begin position="1"/>
        <end position="22"/>
    </location>
</feature>
<sequence>MTDDPQTDALQTQGSRMEEARPIRADAGAFGLRLDRARLERRLAALPATAPVVVMIHGWRYAPGFARDCPHGSILSLDPPTDDRRAVSWPRHLGLDGRSALGIALGWNAKCDPWRAHLRAGRTGPALAEIALTVHEMSGRRVQVVAHSMGARVSLSALPLLPAGLIERIILLAAAETRGRALAALDTPAGRTVEVVNVTTRENDLFDACFEWGIHLGLSTSIGQGLGRSRPNWHDLWIDQPRTLSALASLGHALPDPPRRICHWSPYLRPGTIALYRALIEGRLSAQNLPVHRPGRRWSRLILGARGMDLGSGLPAA</sequence>
<protein>
    <recommendedName>
        <fullName evidence="4">Alpha/beta hydrolase family protein DUF900</fullName>
    </recommendedName>
</protein>
<dbReference type="RefSeq" id="WP_166402743.1">
    <property type="nucleotide sequence ID" value="NZ_JAANHS010000005.1"/>
</dbReference>
<reference evidence="2 3" key="1">
    <citation type="journal article" date="2022" name="Microorganisms">
        <title>Genome Sequence and Characterization of a Xanthorhodopsin-Containing, Aerobic Anoxygenic Phototrophic Rhodobacter Species, Isolated from Mesophilic Conditions at Yellowstone National Park.</title>
        <authorList>
            <person name="Kyndt J.A."/>
            <person name="Robertson S."/>
            <person name="Shoffstall I.B."/>
            <person name="Ramaley R.F."/>
            <person name="Meyer T.E."/>
        </authorList>
    </citation>
    <scope>NUCLEOTIDE SEQUENCE [LARGE SCALE GENOMIC DNA]</scope>
    <source>
        <strain evidence="2 3">M37P</strain>
    </source>
</reference>
<keyword evidence="3" id="KW-1185">Reference proteome</keyword>
<organism evidence="2 3">
    <name type="scientific">Rhodobacter calidifons</name>
    <dbReference type="NCBI Taxonomy" id="2715277"/>
    <lineage>
        <taxon>Bacteria</taxon>
        <taxon>Pseudomonadati</taxon>
        <taxon>Pseudomonadota</taxon>
        <taxon>Alphaproteobacteria</taxon>
        <taxon>Rhodobacterales</taxon>
        <taxon>Rhodobacter group</taxon>
        <taxon>Rhodobacter</taxon>
    </lineage>
</organism>
<evidence type="ECO:0008006" key="4">
    <source>
        <dbReference type="Google" id="ProtNLM"/>
    </source>
</evidence>
<dbReference type="EMBL" id="JAANHS010000005">
    <property type="protein sequence ID" value="NHB76697.1"/>
    <property type="molecule type" value="Genomic_DNA"/>
</dbReference>
<gene>
    <name evidence="2" type="ORF">G8O29_08065</name>
</gene>
<dbReference type="Gene3D" id="3.40.50.1820">
    <property type="entry name" value="alpha/beta hydrolase"/>
    <property type="match status" value="1"/>
</dbReference>
<evidence type="ECO:0000313" key="2">
    <source>
        <dbReference type="EMBL" id="NHB76697.1"/>
    </source>
</evidence>
<comment type="caution">
    <text evidence="2">The sequence shown here is derived from an EMBL/GenBank/DDBJ whole genome shotgun (WGS) entry which is preliminary data.</text>
</comment>
<name>A0ABX0G5Z6_9RHOB</name>
<dbReference type="Proteomes" id="UP001515660">
    <property type="component" value="Unassembled WGS sequence"/>
</dbReference>